<organism evidence="1 2">
    <name type="scientific">Acinetobacter johnsonii</name>
    <dbReference type="NCBI Taxonomy" id="40214"/>
    <lineage>
        <taxon>Bacteria</taxon>
        <taxon>Pseudomonadati</taxon>
        <taxon>Pseudomonadota</taxon>
        <taxon>Gammaproteobacteria</taxon>
        <taxon>Moraxellales</taxon>
        <taxon>Moraxellaceae</taxon>
        <taxon>Acinetobacter</taxon>
    </lineage>
</organism>
<gene>
    <name evidence="1" type="ORF">EGT73_04535</name>
</gene>
<evidence type="ECO:0000313" key="1">
    <source>
        <dbReference type="EMBL" id="RSE25512.1"/>
    </source>
</evidence>
<comment type="caution">
    <text evidence="1">The sequence shown here is derived from an EMBL/GenBank/DDBJ whole genome shotgun (WGS) entry which is preliminary data.</text>
</comment>
<sequence length="120" mass="13816">MSIKNGVNEVFIQKVSLIFETSKGEEVTEVWNFVKNENIQPKTYDFVEFLNLDGFYDCKDLNELKNKFQATIQNKVEEGFDLKRLENDGGEQIVATEEQKKLLEGIGLSSVKEMLILSFK</sequence>
<reference evidence="1 2" key="1">
    <citation type="submission" date="2018-10" db="EMBL/GenBank/DDBJ databases">
        <title>Transmission dynamics of multidrug resistant bacteria on intensive care unit surfaces.</title>
        <authorList>
            <person name="D'Souza A.W."/>
            <person name="Potter R.F."/>
            <person name="Wallace M."/>
            <person name="Shupe A."/>
            <person name="Patel S."/>
            <person name="Sun S."/>
            <person name="Gul D."/>
            <person name="Kwon J.H."/>
            <person name="Andleeb S."/>
            <person name="Burnham C.-A.D."/>
            <person name="Dantas G."/>
        </authorList>
    </citation>
    <scope>NUCLEOTIDE SEQUENCE [LARGE SCALE GENOMIC DNA]</scope>
    <source>
        <strain evidence="1 2">AJ_385</strain>
    </source>
</reference>
<dbReference type="AlphaFoldDB" id="A0A427UYB7"/>
<proteinExistence type="predicted"/>
<name>A0A427UYB7_ACIJO</name>
<protein>
    <submittedName>
        <fullName evidence="1">Uncharacterized protein</fullName>
    </submittedName>
</protein>
<dbReference type="RefSeq" id="WP_125273579.1">
    <property type="nucleotide sequence ID" value="NZ_RHXE01000006.1"/>
</dbReference>
<accession>A0A427UYB7</accession>
<dbReference type="EMBL" id="RHXE01000006">
    <property type="protein sequence ID" value="RSE25512.1"/>
    <property type="molecule type" value="Genomic_DNA"/>
</dbReference>
<dbReference type="Proteomes" id="UP000277537">
    <property type="component" value="Unassembled WGS sequence"/>
</dbReference>
<evidence type="ECO:0000313" key="2">
    <source>
        <dbReference type="Proteomes" id="UP000277537"/>
    </source>
</evidence>